<dbReference type="GeneID" id="65130750"/>
<dbReference type="KEGG" id="vg:65130750"/>
<evidence type="ECO:0000313" key="2">
    <source>
        <dbReference type="Proteomes" id="UP000593741"/>
    </source>
</evidence>
<name>A0A7M1RSD6_9CAUD</name>
<dbReference type="Proteomes" id="UP000593741">
    <property type="component" value="Genome"/>
</dbReference>
<sequence>MEKVIYIDKRQAEYTTKIATESRNENKNAKLSKKERIKQILKEAGYDPTIKYTSKEKRKFTRIVKNKLFEKPKPVTLTKEQIKERIRIKQGLREQLLKERKHISEFVNKKIQKGYTAAELSVKEKTDIRTFQYVVQKKSEDNPQRDYDFLTDYFKASSREDAKNKAMKIAKKYADNDDVTGIRIQDSKDNNIIYYTKSKLLAA</sequence>
<evidence type="ECO:0000313" key="1">
    <source>
        <dbReference type="EMBL" id="QOR56831.1"/>
    </source>
</evidence>
<reference evidence="1 2" key="1">
    <citation type="submission" date="2020-07" db="EMBL/GenBank/DDBJ databases">
        <title>Taxonomic proposal: Crassvirales, a new order of highly abundant and diverse bacterial viruses.</title>
        <authorList>
            <person name="Shkoporov A.N."/>
            <person name="Stockdale S.R."/>
            <person name="Guerin E."/>
            <person name="Ross R.P."/>
            <person name="Hill C."/>
        </authorList>
    </citation>
    <scope>NUCLEOTIDE SEQUENCE [LARGE SCALE GENOMIC DNA]</scope>
</reference>
<keyword evidence="2" id="KW-1185">Reference proteome</keyword>
<dbReference type="EMBL" id="MT774397">
    <property type="protein sequence ID" value="QOR56831.1"/>
    <property type="molecule type" value="Genomic_DNA"/>
</dbReference>
<accession>A0A7M1RSD6</accession>
<protein>
    <submittedName>
        <fullName evidence="1">Uncharacterized protein</fullName>
    </submittedName>
</protein>
<proteinExistence type="predicted"/>
<organism evidence="1 2">
    <name type="scientific">uncultured phage cr56_1</name>
    <dbReference type="NCBI Taxonomy" id="2772081"/>
    <lineage>
        <taxon>Viruses</taxon>
        <taxon>Duplodnaviria</taxon>
        <taxon>Heunggongvirae</taxon>
        <taxon>Uroviricota</taxon>
        <taxon>Caudoviricetes</taxon>
        <taxon>Crassvirales</taxon>
        <taxon>Suoliviridae</taxon>
        <taxon>Loutivirinae</taxon>
        <taxon>Buchavirus</taxon>
        <taxon>Buchavirus faecalis</taxon>
    </lineage>
</organism>
<dbReference type="RefSeq" id="YP_010112283.1">
    <property type="nucleotide sequence ID" value="NC_055890.1"/>
</dbReference>